<dbReference type="SUPFAM" id="SSF48576">
    <property type="entry name" value="Terpenoid synthases"/>
    <property type="match status" value="1"/>
</dbReference>
<dbReference type="InterPro" id="IPR050148">
    <property type="entry name" value="Terpene_synthase-like"/>
</dbReference>
<evidence type="ECO:0000256" key="3">
    <source>
        <dbReference type="ARBA" id="ARBA00022842"/>
    </source>
</evidence>
<evidence type="ECO:0000256" key="1">
    <source>
        <dbReference type="ARBA" id="ARBA00001946"/>
    </source>
</evidence>
<dbReference type="PANTHER" id="PTHR31225">
    <property type="entry name" value="OS04G0344100 PROTEIN-RELATED"/>
    <property type="match status" value="1"/>
</dbReference>
<evidence type="ECO:0000313" key="6">
    <source>
        <dbReference type="EMBL" id="KAL0442870.1"/>
    </source>
</evidence>
<protein>
    <submittedName>
        <fullName evidence="6">Tricyclene synthase Oc15, chloroplastic</fullName>
    </submittedName>
</protein>
<dbReference type="InterPro" id="IPR005630">
    <property type="entry name" value="Terpene_synthase_metal-bd"/>
</dbReference>
<dbReference type="PANTHER" id="PTHR31225:SF0">
    <property type="entry name" value="S-(+)-LINALOOL SYNTHASE, CHLOROPLASTIC"/>
    <property type="match status" value="1"/>
</dbReference>
<keyword evidence="2" id="KW-0479">Metal-binding</keyword>
<organism evidence="6">
    <name type="scientific">Sesamum latifolium</name>
    <dbReference type="NCBI Taxonomy" id="2727402"/>
    <lineage>
        <taxon>Eukaryota</taxon>
        <taxon>Viridiplantae</taxon>
        <taxon>Streptophyta</taxon>
        <taxon>Embryophyta</taxon>
        <taxon>Tracheophyta</taxon>
        <taxon>Spermatophyta</taxon>
        <taxon>Magnoliopsida</taxon>
        <taxon>eudicotyledons</taxon>
        <taxon>Gunneridae</taxon>
        <taxon>Pentapetalae</taxon>
        <taxon>asterids</taxon>
        <taxon>lamiids</taxon>
        <taxon>Lamiales</taxon>
        <taxon>Pedaliaceae</taxon>
        <taxon>Sesamum</taxon>
    </lineage>
</organism>
<gene>
    <name evidence="6" type="ORF">Slati_2009700</name>
</gene>
<feature type="domain" description="Terpene synthase metal-binding" evidence="5">
    <location>
        <begin position="10"/>
        <end position="127"/>
    </location>
</feature>
<comment type="cofactor">
    <cofactor evidence="1">
        <name>Mg(2+)</name>
        <dbReference type="ChEBI" id="CHEBI:18420"/>
    </cofactor>
</comment>
<reference evidence="6" key="2">
    <citation type="journal article" date="2024" name="Plant">
        <title>Genomic evolution and insights into agronomic trait innovations of Sesamum species.</title>
        <authorList>
            <person name="Miao H."/>
            <person name="Wang L."/>
            <person name="Qu L."/>
            <person name="Liu H."/>
            <person name="Sun Y."/>
            <person name="Le M."/>
            <person name="Wang Q."/>
            <person name="Wei S."/>
            <person name="Zheng Y."/>
            <person name="Lin W."/>
            <person name="Duan Y."/>
            <person name="Cao H."/>
            <person name="Xiong S."/>
            <person name="Wang X."/>
            <person name="Wei L."/>
            <person name="Li C."/>
            <person name="Ma Q."/>
            <person name="Ju M."/>
            <person name="Zhao R."/>
            <person name="Li G."/>
            <person name="Mu C."/>
            <person name="Tian Q."/>
            <person name="Mei H."/>
            <person name="Zhang T."/>
            <person name="Gao T."/>
            <person name="Zhang H."/>
        </authorList>
    </citation>
    <scope>NUCLEOTIDE SEQUENCE</scope>
    <source>
        <strain evidence="6">KEN1</strain>
    </source>
</reference>
<dbReference type="Pfam" id="PF03936">
    <property type="entry name" value="Terpene_synth_C"/>
    <property type="match status" value="1"/>
</dbReference>
<dbReference type="GO" id="GO:0000287">
    <property type="term" value="F:magnesium ion binding"/>
    <property type="evidence" value="ECO:0007669"/>
    <property type="project" value="InterPro"/>
</dbReference>
<evidence type="ECO:0000259" key="5">
    <source>
        <dbReference type="Pfam" id="PF03936"/>
    </source>
</evidence>
<evidence type="ECO:0000256" key="4">
    <source>
        <dbReference type="ARBA" id="ARBA00023239"/>
    </source>
</evidence>
<dbReference type="GO" id="GO:0010333">
    <property type="term" value="F:terpene synthase activity"/>
    <property type="evidence" value="ECO:0007669"/>
    <property type="project" value="InterPro"/>
</dbReference>
<dbReference type="Gene3D" id="1.10.600.10">
    <property type="entry name" value="Farnesyl Diphosphate Synthase"/>
    <property type="match status" value="1"/>
</dbReference>
<dbReference type="GO" id="GO:0016114">
    <property type="term" value="P:terpenoid biosynthetic process"/>
    <property type="evidence" value="ECO:0007669"/>
    <property type="project" value="InterPro"/>
</dbReference>
<dbReference type="InterPro" id="IPR008949">
    <property type="entry name" value="Isoprenoid_synthase_dom_sf"/>
</dbReference>
<dbReference type="AlphaFoldDB" id="A0AAW2WM26"/>
<accession>A0AAW2WM26</accession>
<evidence type="ECO:0000256" key="2">
    <source>
        <dbReference type="ARBA" id="ARBA00022723"/>
    </source>
</evidence>
<reference evidence="6" key="1">
    <citation type="submission" date="2020-06" db="EMBL/GenBank/DDBJ databases">
        <authorList>
            <person name="Li T."/>
            <person name="Hu X."/>
            <person name="Zhang T."/>
            <person name="Song X."/>
            <person name="Zhang H."/>
            <person name="Dai N."/>
            <person name="Sheng W."/>
            <person name="Hou X."/>
            <person name="Wei L."/>
        </authorList>
    </citation>
    <scope>NUCLEOTIDE SEQUENCE</scope>
    <source>
        <strain evidence="6">KEN1</strain>
        <tissue evidence="6">Leaf</tissue>
    </source>
</reference>
<name>A0AAW2WM26_9LAMI</name>
<keyword evidence="4" id="KW-0456">Lyase</keyword>
<sequence>MSILIDDLSLSLQRVALTKSIAFVYLIDDIFDVVGTLDELTIFTEAVNKWDYAAIDTLPDYMKMCYRALLDTTNGIGREIYKSHGYDPIDSLKTSWGSLCNAPYGSEWFASGDLPTTAKYLEMESVATILRLWDDLGSARMSIKMVEMDHTWSATGPSRLINGASTRPCH</sequence>
<comment type="caution">
    <text evidence="6">The sequence shown here is derived from an EMBL/GenBank/DDBJ whole genome shotgun (WGS) entry which is preliminary data.</text>
</comment>
<proteinExistence type="predicted"/>
<dbReference type="EMBL" id="JACGWN010000007">
    <property type="protein sequence ID" value="KAL0442870.1"/>
    <property type="molecule type" value="Genomic_DNA"/>
</dbReference>
<keyword evidence="3" id="KW-0460">Magnesium</keyword>